<evidence type="ECO:0000313" key="1">
    <source>
        <dbReference type="EMBL" id="ABG50738.1"/>
    </source>
</evidence>
<dbReference type="KEGG" id="ter:Tery_1446"/>
<accession>Q115T6</accession>
<organism evidence="1">
    <name type="scientific">Trichodesmium erythraeum (strain IMS101)</name>
    <dbReference type="NCBI Taxonomy" id="203124"/>
    <lineage>
        <taxon>Bacteria</taxon>
        <taxon>Bacillati</taxon>
        <taxon>Cyanobacteriota</taxon>
        <taxon>Cyanophyceae</taxon>
        <taxon>Oscillatoriophycideae</taxon>
        <taxon>Oscillatoriales</taxon>
        <taxon>Microcoleaceae</taxon>
        <taxon>Trichodesmium</taxon>
    </lineage>
</organism>
<name>Q115T6_TRIEI</name>
<reference evidence="1" key="1">
    <citation type="submission" date="2006-06" db="EMBL/GenBank/DDBJ databases">
        <title>Complete sequence of Trichodesmium erythraeum IMS101.</title>
        <authorList>
            <consortium name="US DOE Joint Genome Institute"/>
            <person name="Copeland A."/>
            <person name="Lucas S."/>
            <person name="Lapidus A."/>
            <person name="Barry K."/>
            <person name="Detter J.C."/>
            <person name="Glavina del Rio T."/>
            <person name="Hammon N."/>
            <person name="Israni S."/>
            <person name="Dalin E."/>
            <person name="Tice H."/>
            <person name="Pitluck S."/>
            <person name="Kiss H."/>
            <person name="Munk A.C."/>
            <person name="Brettin T."/>
            <person name="Bruce D."/>
            <person name="Han C."/>
            <person name="Tapia R."/>
            <person name="Gilna P."/>
            <person name="Schmutz J."/>
            <person name="Larimer F."/>
            <person name="Land M."/>
            <person name="Hauser L."/>
            <person name="Kyrpides N."/>
            <person name="Kim E."/>
            <person name="Richardson P."/>
        </authorList>
    </citation>
    <scope>NUCLEOTIDE SEQUENCE [LARGE SCALE GENOMIC DNA]</scope>
    <source>
        <strain evidence="1">IMS101</strain>
    </source>
</reference>
<dbReference type="eggNOG" id="COG1672">
    <property type="taxonomic scope" value="Bacteria"/>
</dbReference>
<dbReference type="HOGENOM" id="CLU_2083850_0_0_3"/>
<sequence length="117" mass="13673">MVIAYSTEYYGKLDIHLSPFNVGLPIELKEFIPEQVTKLADLYKLPITVVVSLMSIIRGHPYLIRLELYKMLEDELTIEELLKYTTTTESGIYQQHLSAHLKICLIRKILKQFLVKY</sequence>
<gene>
    <name evidence="1" type="ordered locus">Tery_1446</name>
</gene>
<dbReference type="STRING" id="203124.Tery_1446"/>
<proteinExistence type="predicted"/>
<dbReference type="EMBL" id="CP000393">
    <property type="protein sequence ID" value="ABG50738.1"/>
    <property type="molecule type" value="Genomic_DNA"/>
</dbReference>
<dbReference type="Pfam" id="PF14516">
    <property type="entry name" value="AAA_35"/>
    <property type="match status" value="1"/>
</dbReference>
<protein>
    <submittedName>
        <fullName evidence="1">Uncharacterized protein</fullName>
    </submittedName>
</protein>
<dbReference type="AlphaFoldDB" id="Q115T6"/>